<sequence length="121" mass="13002">MGVGSAHRRRELRPRLAGLFPPEHVDAALDLLLLADMAWHDCYGPRDLEIPAPVLDDVLLLAKGDLTALIRLSLQAVQDFRDVRVAANAHRAEAGPAEPEEVPGGARILHLPKKAPDGGVA</sequence>
<name>A0A919K6B4_9ACTN</name>
<gene>
    <name evidence="2" type="ORF">Ari01nite_48860</name>
</gene>
<feature type="region of interest" description="Disordered" evidence="1">
    <location>
        <begin position="91"/>
        <end position="121"/>
    </location>
</feature>
<dbReference type="RefSeq" id="WP_203784338.1">
    <property type="nucleotide sequence ID" value="NZ_BOMV01000056.1"/>
</dbReference>
<keyword evidence="3" id="KW-1185">Reference proteome</keyword>
<evidence type="ECO:0000313" key="3">
    <source>
        <dbReference type="Proteomes" id="UP000636960"/>
    </source>
</evidence>
<protein>
    <submittedName>
        <fullName evidence="2">Uncharacterized protein</fullName>
    </submittedName>
</protein>
<dbReference type="Proteomes" id="UP000636960">
    <property type="component" value="Unassembled WGS sequence"/>
</dbReference>
<feature type="compositionally biased region" description="Low complexity" evidence="1">
    <location>
        <begin position="94"/>
        <end position="106"/>
    </location>
</feature>
<evidence type="ECO:0000256" key="1">
    <source>
        <dbReference type="SAM" id="MobiDB-lite"/>
    </source>
</evidence>
<proteinExistence type="predicted"/>
<reference evidence="2" key="1">
    <citation type="submission" date="2021-01" db="EMBL/GenBank/DDBJ databases">
        <title>Whole genome shotgun sequence of Actinoplanes rishiriensis NBRC 108556.</title>
        <authorList>
            <person name="Komaki H."/>
            <person name="Tamura T."/>
        </authorList>
    </citation>
    <scope>NUCLEOTIDE SEQUENCE</scope>
    <source>
        <strain evidence="2">NBRC 108556</strain>
    </source>
</reference>
<evidence type="ECO:0000313" key="2">
    <source>
        <dbReference type="EMBL" id="GIE97421.1"/>
    </source>
</evidence>
<dbReference type="AlphaFoldDB" id="A0A919K6B4"/>
<organism evidence="2 3">
    <name type="scientific">Paractinoplanes rishiriensis</name>
    <dbReference type="NCBI Taxonomy" id="1050105"/>
    <lineage>
        <taxon>Bacteria</taxon>
        <taxon>Bacillati</taxon>
        <taxon>Actinomycetota</taxon>
        <taxon>Actinomycetes</taxon>
        <taxon>Micromonosporales</taxon>
        <taxon>Micromonosporaceae</taxon>
        <taxon>Paractinoplanes</taxon>
    </lineage>
</organism>
<comment type="caution">
    <text evidence="2">The sequence shown here is derived from an EMBL/GenBank/DDBJ whole genome shotgun (WGS) entry which is preliminary data.</text>
</comment>
<accession>A0A919K6B4</accession>
<dbReference type="EMBL" id="BOMV01000056">
    <property type="protein sequence ID" value="GIE97421.1"/>
    <property type="molecule type" value="Genomic_DNA"/>
</dbReference>